<evidence type="ECO:0000313" key="12">
    <source>
        <dbReference type="EMBL" id="HIU23814.1"/>
    </source>
</evidence>
<dbReference type="SUPFAM" id="SSF69593">
    <property type="entry name" value="Glycerol-3-phosphate (1)-acyltransferase"/>
    <property type="match status" value="1"/>
</dbReference>
<comment type="catalytic activity">
    <reaction evidence="8 9">
        <text>CMP + ATP = CDP + ADP</text>
        <dbReference type="Rhea" id="RHEA:11600"/>
        <dbReference type="ChEBI" id="CHEBI:30616"/>
        <dbReference type="ChEBI" id="CHEBI:58069"/>
        <dbReference type="ChEBI" id="CHEBI:60377"/>
        <dbReference type="ChEBI" id="CHEBI:456216"/>
        <dbReference type="EC" id="2.7.4.25"/>
    </reaction>
</comment>
<accession>A0A9D1L3P5</accession>
<dbReference type="InterPro" id="IPR003136">
    <property type="entry name" value="Cytidylate_kin"/>
</dbReference>
<dbReference type="CDD" id="cd02020">
    <property type="entry name" value="CMPK"/>
    <property type="match status" value="1"/>
</dbReference>
<evidence type="ECO:0000256" key="2">
    <source>
        <dbReference type="ARBA" id="ARBA00022679"/>
    </source>
</evidence>
<evidence type="ECO:0000256" key="8">
    <source>
        <dbReference type="ARBA" id="ARBA00048478"/>
    </source>
</evidence>
<dbReference type="SUPFAM" id="SSF52540">
    <property type="entry name" value="P-loop containing nucleoside triphosphate hydrolases"/>
    <property type="match status" value="1"/>
</dbReference>
<dbReference type="GO" id="GO:0005524">
    <property type="term" value="F:ATP binding"/>
    <property type="evidence" value="ECO:0007669"/>
    <property type="project" value="UniProtKB-UniRule"/>
</dbReference>
<feature type="compositionally biased region" description="Polar residues" evidence="10">
    <location>
        <begin position="227"/>
        <end position="242"/>
    </location>
</feature>
<dbReference type="SMART" id="SM00563">
    <property type="entry name" value="PlsC"/>
    <property type="match status" value="1"/>
</dbReference>
<dbReference type="Proteomes" id="UP000824078">
    <property type="component" value="Unassembled WGS sequence"/>
</dbReference>
<dbReference type="GO" id="GO:0036431">
    <property type="term" value="F:dCMP kinase activity"/>
    <property type="evidence" value="ECO:0007669"/>
    <property type="project" value="InterPro"/>
</dbReference>
<sequence length="507" mass="55506">MIVAIDGPAGSGKSTVARTIAQRRGFIYLDTGAMYRSVTLACLDNQVDIADAEAVAHIASTSTISFASDNDQTQHVYLNGKDVTQAIREERVDSAVSLVSAIPAVRDCMGDLQRKLGEQGSIVAEGRDIGTVVFPHAEVKVFLTANAEARAHRRAVQRDGGNAAQADKAVNSEEEKQILADIERRDKMDSTRSVAPLTAAADAVQIDSSNLTVDEVCAKIEALIDAKSSQNSSEGKTPQKAETSQQTTKQPAKATPKKKVKTTSGPMPWWGNTIADYHAHQIPEFPLGARIFRWIAISVVAIFSKLMWRWTVEDRQKIVEATKERGVVLVMNHVSMLDPIVAYLTFVALGLRIRPIYKDEFNDQGPLGKILAWVGGISVRRGTADLKALRNAQHTLESGDSILVFPEGTRIKSDDEPVTIHGGFALMARMGKAKVLPMAIVGARDITPRGHHIPRPKKVWTKVGDPISFEELGIKGRKEQAEAMEKVAMERVYALRDELRKEHPGHF</sequence>
<dbReference type="PANTHER" id="PTHR10434:SF11">
    <property type="entry name" value="1-ACYL-SN-GLYCEROL-3-PHOSPHATE ACYLTRANSFERASE"/>
    <property type="match status" value="1"/>
</dbReference>
<dbReference type="NCBIfam" id="TIGR00017">
    <property type="entry name" value="cmk"/>
    <property type="match status" value="1"/>
</dbReference>
<name>A0A9D1L3P5_9ACTN</name>
<dbReference type="EC" id="2.7.4.25" evidence="9"/>
<evidence type="ECO:0000256" key="5">
    <source>
        <dbReference type="ARBA" id="ARBA00022840"/>
    </source>
</evidence>
<keyword evidence="6" id="KW-0012">Acyltransferase</keyword>
<organism evidence="12 13">
    <name type="scientific">Candidatus Coprovicinus avistercoris</name>
    <dbReference type="NCBI Taxonomy" id="2840754"/>
    <lineage>
        <taxon>Bacteria</taxon>
        <taxon>Bacillati</taxon>
        <taxon>Actinomycetota</taxon>
        <taxon>Coriobacteriia</taxon>
        <taxon>Coriobacteriales</taxon>
        <taxon>Coriobacteriaceae</taxon>
        <taxon>Coriobacteriaceae incertae sedis</taxon>
        <taxon>Candidatus Coprovicinus</taxon>
    </lineage>
</organism>
<dbReference type="InterPro" id="IPR011994">
    <property type="entry name" value="Cytidylate_kinase_dom"/>
</dbReference>
<dbReference type="Pfam" id="PF02224">
    <property type="entry name" value="Cytidylate_kin"/>
    <property type="match status" value="1"/>
</dbReference>
<dbReference type="GO" id="GO:0006654">
    <property type="term" value="P:phosphatidic acid biosynthetic process"/>
    <property type="evidence" value="ECO:0007669"/>
    <property type="project" value="TreeGrafter"/>
</dbReference>
<comment type="catalytic activity">
    <reaction evidence="7 9">
        <text>dCMP + ATP = dCDP + ADP</text>
        <dbReference type="Rhea" id="RHEA:25094"/>
        <dbReference type="ChEBI" id="CHEBI:30616"/>
        <dbReference type="ChEBI" id="CHEBI:57566"/>
        <dbReference type="ChEBI" id="CHEBI:58593"/>
        <dbReference type="ChEBI" id="CHEBI:456216"/>
        <dbReference type="EC" id="2.7.4.25"/>
    </reaction>
</comment>
<dbReference type="InterPro" id="IPR002123">
    <property type="entry name" value="Plipid/glycerol_acylTrfase"/>
</dbReference>
<evidence type="ECO:0000256" key="6">
    <source>
        <dbReference type="ARBA" id="ARBA00023315"/>
    </source>
</evidence>
<feature type="region of interest" description="Disordered" evidence="10">
    <location>
        <begin position="154"/>
        <end position="174"/>
    </location>
</feature>
<keyword evidence="4 9" id="KW-0418">Kinase</keyword>
<evidence type="ECO:0000256" key="10">
    <source>
        <dbReference type="SAM" id="MobiDB-lite"/>
    </source>
</evidence>
<evidence type="ECO:0000256" key="9">
    <source>
        <dbReference type="HAMAP-Rule" id="MF_00238"/>
    </source>
</evidence>
<gene>
    <name evidence="9" type="primary">cmk</name>
    <name evidence="12" type="ORF">IAD17_02685</name>
</gene>
<dbReference type="InterPro" id="IPR027417">
    <property type="entry name" value="P-loop_NTPase"/>
</dbReference>
<feature type="binding site" evidence="9">
    <location>
        <begin position="7"/>
        <end position="15"/>
    </location>
    <ligand>
        <name>ATP</name>
        <dbReference type="ChEBI" id="CHEBI:30616"/>
    </ligand>
</feature>
<dbReference type="Pfam" id="PF01553">
    <property type="entry name" value="Acyltransferase"/>
    <property type="match status" value="1"/>
</dbReference>
<comment type="caution">
    <text evidence="12">The sequence shown here is derived from an EMBL/GenBank/DDBJ whole genome shotgun (WGS) entry which is preliminary data.</text>
</comment>
<comment type="subcellular location">
    <subcellularLocation>
        <location evidence="9">Cytoplasm</location>
    </subcellularLocation>
</comment>
<dbReference type="GO" id="GO:0006220">
    <property type="term" value="P:pyrimidine nucleotide metabolic process"/>
    <property type="evidence" value="ECO:0007669"/>
    <property type="project" value="UniProtKB-UniRule"/>
</dbReference>
<dbReference type="CDD" id="cd07989">
    <property type="entry name" value="LPLAT_AGPAT-like"/>
    <property type="match status" value="1"/>
</dbReference>
<keyword evidence="3 9" id="KW-0547">Nucleotide-binding</keyword>
<dbReference type="GO" id="GO:0003841">
    <property type="term" value="F:1-acylglycerol-3-phosphate O-acyltransferase activity"/>
    <property type="evidence" value="ECO:0007669"/>
    <property type="project" value="TreeGrafter"/>
</dbReference>
<comment type="similarity">
    <text evidence="1 9">Belongs to the cytidylate kinase family. Type 1 subfamily.</text>
</comment>
<dbReference type="PANTHER" id="PTHR10434">
    <property type="entry name" value="1-ACYL-SN-GLYCEROL-3-PHOSPHATE ACYLTRANSFERASE"/>
    <property type="match status" value="1"/>
</dbReference>
<evidence type="ECO:0000256" key="3">
    <source>
        <dbReference type="ARBA" id="ARBA00022741"/>
    </source>
</evidence>
<feature type="compositionally biased region" description="Low complexity" evidence="10">
    <location>
        <begin position="243"/>
        <end position="254"/>
    </location>
</feature>
<feature type="region of interest" description="Disordered" evidence="10">
    <location>
        <begin position="227"/>
        <end position="266"/>
    </location>
</feature>
<keyword evidence="2 9" id="KW-0808">Transferase</keyword>
<reference evidence="12" key="1">
    <citation type="submission" date="2020-10" db="EMBL/GenBank/DDBJ databases">
        <authorList>
            <person name="Gilroy R."/>
        </authorList>
    </citation>
    <scope>NUCLEOTIDE SEQUENCE</scope>
    <source>
        <strain evidence="12">ChiHjej12B11-29160</strain>
    </source>
</reference>
<keyword evidence="9" id="KW-0963">Cytoplasm</keyword>
<proteinExistence type="inferred from homology"/>
<dbReference type="Gene3D" id="3.40.50.300">
    <property type="entry name" value="P-loop containing nucleotide triphosphate hydrolases"/>
    <property type="match status" value="1"/>
</dbReference>
<keyword evidence="5 9" id="KW-0067">ATP-binding</keyword>
<dbReference type="AlphaFoldDB" id="A0A9D1L3P5"/>
<dbReference type="HAMAP" id="MF_00238">
    <property type="entry name" value="Cytidyl_kinase_type1"/>
    <property type="match status" value="1"/>
</dbReference>
<evidence type="ECO:0000259" key="11">
    <source>
        <dbReference type="SMART" id="SM00563"/>
    </source>
</evidence>
<reference evidence="12" key="2">
    <citation type="journal article" date="2021" name="PeerJ">
        <title>Extensive microbial diversity within the chicken gut microbiome revealed by metagenomics and culture.</title>
        <authorList>
            <person name="Gilroy R."/>
            <person name="Ravi A."/>
            <person name="Getino M."/>
            <person name="Pursley I."/>
            <person name="Horton D.L."/>
            <person name="Alikhan N.F."/>
            <person name="Baker D."/>
            <person name="Gharbi K."/>
            <person name="Hall N."/>
            <person name="Watson M."/>
            <person name="Adriaenssens E.M."/>
            <person name="Foster-Nyarko E."/>
            <person name="Jarju S."/>
            <person name="Secka A."/>
            <person name="Antonio M."/>
            <person name="Oren A."/>
            <person name="Chaudhuri R.R."/>
            <person name="La Ragione R."/>
            <person name="Hildebrand F."/>
            <person name="Pallen M.J."/>
        </authorList>
    </citation>
    <scope>NUCLEOTIDE SEQUENCE</scope>
    <source>
        <strain evidence="12">ChiHjej12B11-29160</strain>
    </source>
</reference>
<evidence type="ECO:0000256" key="1">
    <source>
        <dbReference type="ARBA" id="ARBA00009427"/>
    </source>
</evidence>
<evidence type="ECO:0000313" key="13">
    <source>
        <dbReference type="Proteomes" id="UP000824078"/>
    </source>
</evidence>
<dbReference type="EMBL" id="DVMQ01000007">
    <property type="protein sequence ID" value="HIU23814.1"/>
    <property type="molecule type" value="Genomic_DNA"/>
</dbReference>
<protein>
    <recommendedName>
        <fullName evidence="9">Cytidylate kinase</fullName>
        <shortName evidence="9">CK</shortName>
        <ecNumber evidence="9">2.7.4.25</ecNumber>
    </recommendedName>
    <alternativeName>
        <fullName evidence="9">Cytidine monophosphate kinase</fullName>
        <shortName evidence="9">CMP kinase</shortName>
    </alternativeName>
</protein>
<dbReference type="GO" id="GO:0005737">
    <property type="term" value="C:cytoplasm"/>
    <property type="evidence" value="ECO:0007669"/>
    <property type="project" value="UniProtKB-SubCell"/>
</dbReference>
<evidence type="ECO:0000256" key="7">
    <source>
        <dbReference type="ARBA" id="ARBA00047615"/>
    </source>
</evidence>
<feature type="domain" description="Phospholipid/glycerol acyltransferase" evidence="11">
    <location>
        <begin position="327"/>
        <end position="443"/>
    </location>
</feature>
<evidence type="ECO:0000256" key="4">
    <source>
        <dbReference type="ARBA" id="ARBA00022777"/>
    </source>
</evidence>